<evidence type="ECO:0000313" key="2">
    <source>
        <dbReference type="EMBL" id="RGK39338.1"/>
    </source>
</evidence>
<reference evidence="2 3" key="1">
    <citation type="submission" date="2018-08" db="EMBL/GenBank/DDBJ databases">
        <title>A genome reference for cultivated species of the human gut microbiota.</title>
        <authorList>
            <person name="Zou Y."/>
            <person name="Xue W."/>
            <person name="Luo G."/>
        </authorList>
    </citation>
    <scope>NUCLEOTIDE SEQUENCE [LARGE SCALE GENOMIC DNA]</scope>
    <source>
        <strain evidence="2 3">TF11-7</strain>
    </source>
</reference>
<gene>
    <name evidence="2" type="ORF">DXD17_08580</name>
</gene>
<name>A0A3E4LPH6_9FIRM</name>
<dbReference type="AlphaFoldDB" id="A0A3E4LPH6"/>
<protein>
    <submittedName>
        <fullName evidence="2">ATP/GTP-binding protein</fullName>
    </submittedName>
</protein>
<dbReference type="Proteomes" id="UP000260793">
    <property type="component" value="Unassembled WGS sequence"/>
</dbReference>
<comment type="caution">
    <text evidence="2">The sequence shown here is derived from an EMBL/GenBank/DDBJ whole genome shotgun (WGS) entry which is preliminary data.</text>
</comment>
<evidence type="ECO:0000256" key="1">
    <source>
        <dbReference type="SAM" id="Coils"/>
    </source>
</evidence>
<feature type="coiled-coil region" evidence="1">
    <location>
        <begin position="326"/>
        <end position="381"/>
    </location>
</feature>
<dbReference type="RefSeq" id="WP_117688238.1">
    <property type="nucleotide sequence ID" value="NZ_QSQN01000020.1"/>
</dbReference>
<organism evidence="2 3">
    <name type="scientific">[Ruminococcus] lactaris</name>
    <dbReference type="NCBI Taxonomy" id="46228"/>
    <lineage>
        <taxon>Bacteria</taxon>
        <taxon>Bacillati</taxon>
        <taxon>Bacillota</taxon>
        <taxon>Clostridia</taxon>
        <taxon>Lachnospirales</taxon>
        <taxon>Lachnospiraceae</taxon>
        <taxon>Mediterraneibacter</taxon>
    </lineage>
</organism>
<dbReference type="EMBL" id="QSQN01000020">
    <property type="protein sequence ID" value="RGK39338.1"/>
    <property type="molecule type" value="Genomic_DNA"/>
</dbReference>
<dbReference type="InterPro" id="IPR016628">
    <property type="entry name" value="ATPase_SAG2001_prd"/>
</dbReference>
<accession>A0A3E4LPH6</accession>
<dbReference type="SUPFAM" id="SSF52540">
    <property type="entry name" value="P-loop containing nucleoside triphosphate hydrolases"/>
    <property type="match status" value="1"/>
</dbReference>
<dbReference type="PIRSF" id="PIRSF015040">
    <property type="entry name" value="ATPase_SAG2001_prd"/>
    <property type="match status" value="1"/>
</dbReference>
<dbReference type="InterPro" id="IPR051162">
    <property type="entry name" value="T4SS_component"/>
</dbReference>
<dbReference type="PANTHER" id="PTHR30121">
    <property type="entry name" value="UNCHARACTERIZED PROTEIN YJGR-RELATED"/>
    <property type="match status" value="1"/>
</dbReference>
<dbReference type="Pfam" id="PF12846">
    <property type="entry name" value="AAA_10"/>
    <property type="match status" value="1"/>
</dbReference>
<proteinExistence type="predicted"/>
<dbReference type="InterPro" id="IPR027417">
    <property type="entry name" value="P-loop_NTPase"/>
</dbReference>
<keyword evidence="1" id="KW-0175">Coiled coil</keyword>
<dbReference type="PANTHER" id="PTHR30121:SF6">
    <property type="entry name" value="SLR6007 PROTEIN"/>
    <property type="match status" value="1"/>
</dbReference>
<sequence>MFPIKYIDNNLVWNKDNEVFAYYELIPYNYSFLSAEQKFIVHDSFRQLIAQSREGKIHALQIATESSIRSMQEQSKKLVTGKLKEVAYQKIDEQTEALVSMIGDNQVDYRFFLGFKLMVTEEQLNLKNIKKSAWLTFKEFLHEVNHTLMNDFVSMPNDEINRYMKMEKLLENKISRRFKVRRLEINDFGYLMEHLYGRDGIAYEDYAYQLPKKNYKKETLIKYYDLIRPTRCVIEESQRYLRLEHEDKESYVSYFTVNAIVGELDFPSSEIFYFQQQQFTFPVDTSMNVEIVENRKALTTVRNKKKELKDLDNHAYQAGSETSSNVVDALDSVDELETDLDQTKESMYKLSYVVRVCADDLDELKRRCDEVKDFYDDLNVKLVRPAGDMLGLHSEFLPASKRYINDYVQYVKSDFLAGLGFGATQQLGENTGIYIGYSVDTGRNVYLQPSLASQGVKGTVTNALASAFVGSLGGGKSFCNNLLVYYSVLFGGQAVILDPKAERGNWKETLPEIAHEINIVNLTSDKDNAGLLDPFVIMKNVKDAESLAIDILTFLTGISSRDGEKFPVLRKAVRSVTQSDSRGLLHVIDELRREDTPISRNIADHIDSFTDYDFAHLLFSDGTVENAISLDNQLNIIQVADLVLPDKDTTFEEYTTIELLSVSMLIVISTFALDFIHSDRSIFKIVDLDEAWAFLNVAQGETLSNKLVRAGRAMQAGVYFVTQSSGDVAKESLKNNIGLKFAFRSTDINEIKQTLEFFGIDKDDENNQKRLRDLENGQCLLQDLYGRVGVVQIHPVFEELLHAFDTRPPVQRNEVE</sequence>
<evidence type="ECO:0000313" key="3">
    <source>
        <dbReference type="Proteomes" id="UP000260793"/>
    </source>
</evidence>
<dbReference type="Gene3D" id="3.40.50.300">
    <property type="entry name" value="P-loop containing nucleotide triphosphate hydrolases"/>
    <property type="match status" value="2"/>
</dbReference>